<comment type="similarity">
    <text evidence="1">Belongs to the UPF0346 family.</text>
</comment>
<name>A0A6C2C2Y3_9LACO</name>
<accession>A0A6C2C2Y3</accession>
<dbReference type="OrthoDB" id="2242851at2"/>
<dbReference type="EMBL" id="SDGZ01000023">
    <property type="protein sequence ID" value="TYC48207.1"/>
    <property type="molecule type" value="Genomic_DNA"/>
</dbReference>
<evidence type="ECO:0000259" key="2">
    <source>
        <dbReference type="Pfam" id="PF06855"/>
    </source>
</evidence>
<evidence type="ECO:0000313" key="4">
    <source>
        <dbReference type="Proteomes" id="UP000371977"/>
    </source>
</evidence>
<dbReference type="Gene3D" id="1.10.150.260">
    <property type="entry name" value="YozE SAM-like"/>
    <property type="match status" value="1"/>
</dbReference>
<dbReference type="Pfam" id="PF06855">
    <property type="entry name" value="YozE_SAM_like"/>
    <property type="match status" value="1"/>
</dbReference>
<proteinExistence type="inferred from homology"/>
<organism evidence="3 4">
    <name type="scientific">Weissella muntiaci</name>
    <dbReference type="NCBI Taxonomy" id="2508881"/>
    <lineage>
        <taxon>Bacteria</taxon>
        <taxon>Bacillati</taxon>
        <taxon>Bacillota</taxon>
        <taxon>Bacilli</taxon>
        <taxon>Lactobacillales</taxon>
        <taxon>Lactobacillaceae</taxon>
        <taxon>Weissella</taxon>
    </lineage>
</organism>
<dbReference type="InterPro" id="IPR010673">
    <property type="entry name" value="UPF0346"/>
</dbReference>
<keyword evidence="4" id="KW-1185">Reference proteome</keyword>
<dbReference type="InterPro" id="IPR036806">
    <property type="entry name" value="YozE_SAM-like_sf"/>
</dbReference>
<reference evidence="3 4" key="1">
    <citation type="submission" date="2019-01" db="EMBL/GenBank/DDBJ databases">
        <title>Weissella sp. nov., a novel lactic acid bacterium isolated from animal feces.</title>
        <authorList>
            <person name="Wang L.-T."/>
        </authorList>
    </citation>
    <scope>NUCLEOTIDE SEQUENCE [LARGE SCALE GENOMIC DNA]</scope>
    <source>
        <strain evidence="3 4">8H-2</strain>
    </source>
</reference>
<comment type="caution">
    <text evidence="3">The sequence shown here is derived from an EMBL/GenBank/DDBJ whole genome shotgun (WGS) entry which is preliminary data.</text>
</comment>
<evidence type="ECO:0000313" key="3">
    <source>
        <dbReference type="EMBL" id="TYC48207.1"/>
    </source>
</evidence>
<dbReference type="HAMAP" id="MF_01538">
    <property type="entry name" value="UPF0346"/>
    <property type="match status" value="1"/>
</dbReference>
<protein>
    <recommendedName>
        <fullName evidence="1">UPF0346 protein ESZ50_09515</fullName>
    </recommendedName>
</protein>
<dbReference type="Proteomes" id="UP000371977">
    <property type="component" value="Unassembled WGS sequence"/>
</dbReference>
<feature type="domain" description="YozE SAM-like" evidence="2">
    <location>
        <begin position="4"/>
        <end position="69"/>
    </location>
</feature>
<dbReference type="InterPro" id="IPR023089">
    <property type="entry name" value="YozE_SAM-like"/>
</dbReference>
<evidence type="ECO:0000256" key="1">
    <source>
        <dbReference type="HAMAP-Rule" id="MF_01538"/>
    </source>
</evidence>
<sequence>MRRSFYQWLMTQRQPVSANEVETFANAAFFDQQFPKQSDNFEQISLYLEENASYLHSMTIFDQAWSLYLASEK</sequence>
<gene>
    <name evidence="3" type="ORF">ESZ50_09515</name>
</gene>
<dbReference type="SUPFAM" id="SSF140652">
    <property type="entry name" value="YozE-like"/>
    <property type="match status" value="1"/>
</dbReference>
<dbReference type="NCBIfam" id="NF010193">
    <property type="entry name" value="PRK13672.1"/>
    <property type="match status" value="1"/>
</dbReference>
<dbReference type="PIRSF" id="PIRSF037262">
    <property type="entry name" value="UCP037262"/>
    <property type="match status" value="1"/>
</dbReference>
<dbReference type="AlphaFoldDB" id="A0A6C2C2Y3"/>